<dbReference type="SUPFAM" id="SSF53448">
    <property type="entry name" value="Nucleotide-diphospho-sugar transferases"/>
    <property type="match status" value="1"/>
</dbReference>
<dbReference type="InterPro" id="IPR001173">
    <property type="entry name" value="Glyco_trans_2-like"/>
</dbReference>
<reference evidence="5 6" key="1">
    <citation type="journal article" date="2017" name="ISME J.">
        <title>Unveiling bifidobacterial biogeography across the mammalian branch of the tree of life.</title>
        <authorList>
            <person name="Milani C."/>
            <person name="Mangifesta M."/>
            <person name="Mancabelli L."/>
            <person name="Lugli G.A."/>
            <person name="James K."/>
            <person name="Duranti S."/>
            <person name="Turroni F."/>
            <person name="Ferrario C."/>
            <person name="Ossiprandi M.C."/>
            <person name="van Sinderen D."/>
            <person name="Ventura M."/>
        </authorList>
    </citation>
    <scope>NUCLEOTIDE SEQUENCE [LARGE SCALE GENOMIC DNA]</scope>
    <source>
        <strain evidence="5 6">70</strain>
    </source>
</reference>
<dbReference type="Pfam" id="PF00535">
    <property type="entry name" value="Glycos_transf_2"/>
    <property type="match status" value="1"/>
</dbReference>
<keyword evidence="2" id="KW-0328">Glycosyltransferase</keyword>
<dbReference type="RefSeq" id="WP_095612525.1">
    <property type="nucleotide sequence ID" value="NZ_MVOG01000002.1"/>
</dbReference>
<dbReference type="OrthoDB" id="7665907at2"/>
<keyword evidence="6" id="KW-1185">Reference proteome</keyword>
<dbReference type="PANTHER" id="PTHR43685:SF5">
    <property type="entry name" value="GLYCOSYLTRANSFERASE EPSE-RELATED"/>
    <property type="match status" value="1"/>
</dbReference>
<sequence length="301" mass="34432">MEKNDTLRLQCSSENNAGISFLGSDLVPYSVLMSVYFRERPEFLSAALDSMLQQTRKPEQIVLVEDGPLPPELKAVIESFGTRHPDLLTSVVLVQNEGLGSALAKGMLSCRNEIVARMDSDDYSFPERMEKELDVLIEEGLDFVGSQIVEFEDDPSNPIAQSTLPVDQRDIEAYSKRRNPFRHPSMVFRKSAVLMAGNYSSKYLYFEDWDLFNRMLANGCRVVNIDEPLVAMRVNNNFYARRGGVGYIRYVWKFNVGQLKSKYFTIPQFIKTTIPRIIVCCMPNALRSFVYTKLLRKGVYR</sequence>
<evidence type="ECO:0000313" key="6">
    <source>
        <dbReference type="Proteomes" id="UP000217986"/>
    </source>
</evidence>
<evidence type="ECO:0000259" key="4">
    <source>
        <dbReference type="Pfam" id="PF00535"/>
    </source>
</evidence>
<name>A0A2A2EM41_9BIFI</name>
<dbReference type="EMBL" id="MVOG01000002">
    <property type="protein sequence ID" value="PAU70264.1"/>
    <property type="molecule type" value="Genomic_DNA"/>
</dbReference>
<dbReference type="InterPro" id="IPR029044">
    <property type="entry name" value="Nucleotide-diphossugar_trans"/>
</dbReference>
<dbReference type="InterPro" id="IPR050834">
    <property type="entry name" value="Glycosyltransf_2"/>
</dbReference>
<dbReference type="PANTHER" id="PTHR43685">
    <property type="entry name" value="GLYCOSYLTRANSFERASE"/>
    <property type="match status" value="1"/>
</dbReference>
<dbReference type="AlphaFoldDB" id="A0A2A2EM41"/>
<proteinExistence type="inferred from homology"/>
<evidence type="ECO:0000256" key="3">
    <source>
        <dbReference type="ARBA" id="ARBA00022679"/>
    </source>
</evidence>
<dbReference type="GO" id="GO:0016757">
    <property type="term" value="F:glycosyltransferase activity"/>
    <property type="evidence" value="ECO:0007669"/>
    <property type="project" value="UniProtKB-KW"/>
</dbReference>
<evidence type="ECO:0000313" key="5">
    <source>
        <dbReference type="EMBL" id="PAU70264.1"/>
    </source>
</evidence>
<keyword evidence="3 5" id="KW-0808">Transferase</keyword>
<comment type="caution">
    <text evidence="5">The sequence shown here is derived from an EMBL/GenBank/DDBJ whole genome shotgun (WGS) entry which is preliminary data.</text>
</comment>
<dbReference type="Gene3D" id="3.90.550.10">
    <property type="entry name" value="Spore Coat Polysaccharide Biosynthesis Protein SpsA, Chain A"/>
    <property type="match status" value="1"/>
</dbReference>
<comment type="similarity">
    <text evidence="1">Belongs to the glycosyltransferase 2 family.</text>
</comment>
<organism evidence="5 6">
    <name type="scientific">Bifidobacterium italicum</name>
    <dbReference type="NCBI Taxonomy" id="1960968"/>
    <lineage>
        <taxon>Bacteria</taxon>
        <taxon>Bacillati</taxon>
        <taxon>Actinomycetota</taxon>
        <taxon>Actinomycetes</taxon>
        <taxon>Bifidobacteriales</taxon>
        <taxon>Bifidobacteriaceae</taxon>
        <taxon>Bifidobacterium</taxon>
    </lineage>
</organism>
<dbReference type="Proteomes" id="UP000217986">
    <property type="component" value="Unassembled WGS sequence"/>
</dbReference>
<protein>
    <submittedName>
        <fullName evidence="5">Glycosyltransferase</fullName>
    </submittedName>
</protein>
<evidence type="ECO:0000256" key="2">
    <source>
        <dbReference type="ARBA" id="ARBA00022676"/>
    </source>
</evidence>
<evidence type="ECO:0000256" key="1">
    <source>
        <dbReference type="ARBA" id="ARBA00006739"/>
    </source>
</evidence>
<gene>
    <name evidence="5" type="ORF">B1400_0068</name>
</gene>
<feature type="domain" description="Glycosyltransferase 2-like" evidence="4">
    <location>
        <begin position="30"/>
        <end position="190"/>
    </location>
</feature>
<accession>A0A2A2EM41</accession>